<keyword evidence="4" id="KW-1185">Reference proteome</keyword>
<dbReference type="RefSeq" id="WP_173086190.1">
    <property type="nucleotide sequence ID" value="NZ_BLTE01000016.1"/>
</dbReference>
<keyword evidence="1" id="KW-0812">Transmembrane</keyword>
<reference evidence="3 4" key="1">
    <citation type="submission" date="2020-04" db="EMBL/GenBank/DDBJ databases">
        <authorList>
            <consortium name="Desulfovibrio sp. FSS-1 genome sequencing consortium"/>
            <person name="Shimoshige H."/>
            <person name="Kobayashi H."/>
            <person name="Maekawa T."/>
        </authorList>
    </citation>
    <scope>NUCLEOTIDE SEQUENCE [LARGE SCALE GENOMIC DNA]</scope>
    <source>
        <strain evidence="3 4">SIID29052-01</strain>
    </source>
</reference>
<evidence type="ECO:0000259" key="2">
    <source>
        <dbReference type="Pfam" id="PF05099"/>
    </source>
</evidence>
<evidence type="ECO:0000313" key="4">
    <source>
        <dbReference type="Proteomes" id="UP000494245"/>
    </source>
</evidence>
<feature type="transmembrane region" description="Helical" evidence="1">
    <location>
        <begin position="28"/>
        <end position="47"/>
    </location>
</feature>
<dbReference type="EMBL" id="BLTE01000016">
    <property type="protein sequence ID" value="GFK95297.1"/>
    <property type="molecule type" value="Genomic_DNA"/>
</dbReference>
<evidence type="ECO:0000256" key="1">
    <source>
        <dbReference type="SAM" id="Phobius"/>
    </source>
</evidence>
<evidence type="ECO:0000313" key="3">
    <source>
        <dbReference type="EMBL" id="GFK95297.1"/>
    </source>
</evidence>
<dbReference type="CDD" id="cd07176">
    <property type="entry name" value="terB"/>
    <property type="match status" value="1"/>
</dbReference>
<dbReference type="Pfam" id="PF05099">
    <property type="entry name" value="TerB"/>
    <property type="match status" value="1"/>
</dbReference>
<name>A0A6V8M0B7_9BACT</name>
<protein>
    <recommendedName>
        <fullName evidence="2">Co-chaperone DjlA N-terminal domain-containing protein</fullName>
    </recommendedName>
</protein>
<reference evidence="3 4" key="2">
    <citation type="submission" date="2020-05" db="EMBL/GenBank/DDBJ databases">
        <title>Draft genome sequence of Desulfovibrio sp. strainFSS-1.</title>
        <authorList>
            <person name="Shimoshige H."/>
            <person name="Kobayashi H."/>
            <person name="Maekawa T."/>
        </authorList>
    </citation>
    <scope>NUCLEOTIDE SEQUENCE [LARGE SCALE GENOMIC DNA]</scope>
    <source>
        <strain evidence="3 4">SIID29052-01</strain>
    </source>
</reference>
<accession>A0A6V8M0B7</accession>
<dbReference type="Proteomes" id="UP000494245">
    <property type="component" value="Unassembled WGS sequence"/>
</dbReference>
<dbReference type="InterPro" id="IPR029024">
    <property type="entry name" value="TerB-like"/>
</dbReference>
<dbReference type="SUPFAM" id="SSF158682">
    <property type="entry name" value="TerB-like"/>
    <property type="match status" value="1"/>
</dbReference>
<organism evidence="3 4">
    <name type="scientific">Fundidesulfovibrio magnetotacticus</name>
    <dbReference type="NCBI Taxonomy" id="2730080"/>
    <lineage>
        <taxon>Bacteria</taxon>
        <taxon>Pseudomonadati</taxon>
        <taxon>Thermodesulfobacteriota</taxon>
        <taxon>Desulfovibrionia</taxon>
        <taxon>Desulfovibrionales</taxon>
        <taxon>Desulfovibrionaceae</taxon>
        <taxon>Fundidesulfovibrio</taxon>
    </lineage>
</organism>
<sequence length="149" mass="16350">MLDKFVAWAKDTAGTLATQVRKYRNRDFLEAAIAGCAMVAAADGVIAPEEKRKMMGFISHNDALKHFDAAEAIALFEKYAGHFQFDPLIGKGECLKAIAPLRKRPEEARLMVLVCCAIGTADGCFDANEKQAVREICAALEQNPKDFNL</sequence>
<dbReference type="AlphaFoldDB" id="A0A6V8M0B7"/>
<dbReference type="Gene3D" id="1.10.3680.10">
    <property type="entry name" value="TerB-like"/>
    <property type="match status" value="1"/>
</dbReference>
<keyword evidence="1" id="KW-0472">Membrane</keyword>
<proteinExistence type="predicted"/>
<feature type="domain" description="Co-chaperone DjlA N-terminal" evidence="2">
    <location>
        <begin position="30"/>
        <end position="148"/>
    </location>
</feature>
<comment type="caution">
    <text evidence="3">The sequence shown here is derived from an EMBL/GenBank/DDBJ whole genome shotgun (WGS) entry which is preliminary data.</text>
</comment>
<dbReference type="InterPro" id="IPR007791">
    <property type="entry name" value="DjlA_N"/>
</dbReference>
<gene>
    <name evidence="3" type="ORF">NNJEOMEG_03156</name>
</gene>
<keyword evidence="1" id="KW-1133">Transmembrane helix</keyword>